<evidence type="ECO:0000259" key="2">
    <source>
        <dbReference type="Pfam" id="PF01337"/>
    </source>
</evidence>
<dbReference type="Pfam" id="PF01337">
    <property type="entry name" value="Barstar"/>
    <property type="match status" value="1"/>
</dbReference>
<dbReference type="SUPFAM" id="SSF52038">
    <property type="entry name" value="Barstar-related"/>
    <property type="match status" value="1"/>
</dbReference>
<sequence length="99" mass="10748">MRFLDLDGVEGKEGFMERCASALSLPEWFGRNWDALADCLGDSGIWPDSAHGLVLVVTGWEAFAGRHPGEWATARAVFVEAMERRRGTDAPLTVALGLG</sequence>
<protein>
    <submittedName>
        <fullName evidence="3">Barstar family protein</fullName>
    </submittedName>
</protein>
<gene>
    <name evidence="3" type="ORF">OKJ48_40075</name>
</gene>
<dbReference type="RefSeq" id="WP_324775607.1">
    <property type="nucleotide sequence ID" value="NZ_BAAATS010000042.1"/>
</dbReference>
<evidence type="ECO:0000313" key="4">
    <source>
        <dbReference type="Proteomes" id="UP001352223"/>
    </source>
</evidence>
<organism evidence="3 4">
    <name type="scientific">Streptomyces kunmingensis</name>
    <dbReference type="NCBI Taxonomy" id="68225"/>
    <lineage>
        <taxon>Bacteria</taxon>
        <taxon>Bacillati</taxon>
        <taxon>Actinomycetota</taxon>
        <taxon>Actinomycetes</taxon>
        <taxon>Kitasatosporales</taxon>
        <taxon>Streptomycetaceae</taxon>
        <taxon>Streptomyces</taxon>
    </lineage>
</organism>
<evidence type="ECO:0000256" key="1">
    <source>
        <dbReference type="ARBA" id="ARBA00006845"/>
    </source>
</evidence>
<dbReference type="Proteomes" id="UP001352223">
    <property type="component" value="Unassembled WGS sequence"/>
</dbReference>
<reference evidence="3 4" key="1">
    <citation type="submission" date="2022-10" db="EMBL/GenBank/DDBJ databases">
        <authorList>
            <person name="Xie J."/>
            <person name="Shen N."/>
        </authorList>
    </citation>
    <scope>NUCLEOTIDE SEQUENCE [LARGE SCALE GENOMIC DNA]</scope>
    <source>
        <strain evidence="3 4">DSM 41681</strain>
    </source>
</reference>
<proteinExistence type="inferred from homology"/>
<comment type="similarity">
    <text evidence="1">Belongs to the barstar family.</text>
</comment>
<dbReference type="Gene3D" id="3.30.370.10">
    <property type="entry name" value="Barstar-like"/>
    <property type="match status" value="1"/>
</dbReference>
<name>A0ABU6CNX0_9ACTN</name>
<dbReference type="EMBL" id="JAOZYB010000358">
    <property type="protein sequence ID" value="MEB3966382.1"/>
    <property type="molecule type" value="Genomic_DNA"/>
</dbReference>
<dbReference type="InterPro" id="IPR035905">
    <property type="entry name" value="Barstar-like_sf"/>
</dbReference>
<keyword evidence="4" id="KW-1185">Reference proteome</keyword>
<dbReference type="InterPro" id="IPR000468">
    <property type="entry name" value="Barstar"/>
</dbReference>
<comment type="caution">
    <text evidence="3">The sequence shown here is derived from an EMBL/GenBank/DDBJ whole genome shotgun (WGS) entry which is preliminary data.</text>
</comment>
<dbReference type="CDD" id="cd05141">
    <property type="entry name" value="Barstar_evA4336-like"/>
    <property type="match status" value="1"/>
</dbReference>
<feature type="domain" description="Barstar (barnase inhibitor)" evidence="2">
    <location>
        <begin position="3"/>
        <end position="95"/>
    </location>
</feature>
<evidence type="ECO:0000313" key="3">
    <source>
        <dbReference type="EMBL" id="MEB3966382.1"/>
    </source>
</evidence>
<accession>A0ABU6CNX0</accession>